<evidence type="ECO:0000256" key="1">
    <source>
        <dbReference type="SAM" id="MobiDB-lite"/>
    </source>
</evidence>
<dbReference type="Gramene" id="PAN09674">
    <property type="protein sequence ID" value="PAN09674"/>
    <property type="gene ID" value="PAHAL_2G043500"/>
</dbReference>
<reference evidence="2" key="1">
    <citation type="submission" date="2018-04" db="EMBL/GenBank/DDBJ databases">
        <title>WGS assembly of Panicum hallii.</title>
        <authorList>
            <person name="Lovell J."/>
            <person name="Jenkins J."/>
            <person name="Lowry D."/>
            <person name="Mamidi S."/>
            <person name="Sreedasyam A."/>
            <person name="Weng X."/>
            <person name="Barry K."/>
            <person name="Bonette J."/>
            <person name="Campitelli B."/>
            <person name="Daum C."/>
            <person name="Gordon S."/>
            <person name="Gould B."/>
            <person name="Lipzen A."/>
            <person name="Macqueen A."/>
            <person name="Palacio-Mejia J."/>
            <person name="Plott C."/>
            <person name="Shakirov E."/>
            <person name="Shu S."/>
            <person name="Yoshinaga Y."/>
            <person name="Zane M."/>
            <person name="Rokhsar D."/>
            <person name="Grimwood J."/>
            <person name="Schmutz J."/>
            <person name="Juenger T."/>
        </authorList>
    </citation>
    <scope>NUCLEOTIDE SEQUENCE [LARGE SCALE GENOMIC DNA]</scope>
    <source>
        <strain evidence="2">FIL2</strain>
    </source>
</reference>
<evidence type="ECO:0000313" key="2">
    <source>
        <dbReference type="EMBL" id="PAN09674.1"/>
    </source>
</evidence>
<organism evidence="2">
    <name type="scientific">Panicum hallii</name>
    <dbReference type="NCBI Taxonomy" id="206008"/>
    <lineage>
        <taxon>Eukaryota</taxon>
        <taxon>Viridiplantae</taxon>
        <taxon>Streptophyta</taxon>
        <taxon>Embryophyta</taxon>
        <taxon>Tracheophyta</taxon>
        <taxon>Spermatophyta</taxon>
        <taxon>Magnoliopsida</taxon>
        <taxon>Liliopsida</taxon>
        <taxon>Poales</taxon>
        <taxon>Poaceae</taxon>
        <taxon>PACMAD clade</taxon>
        <taxon>Panicoideae</taxon>
        <taxon>Panicodae</taxon>
        <taxon>Paniceae</taxon>
        <taxon>Panicinae</taxon>
        <taxon>Panicum</taxon>
        <taxon>Panicum sect. Panicum</taxon>
    </lineage>
</organism>
<dbReference type="AlphaFoldDB" id="A0A2S3GVV9"/>
<feature type="compositionally biased region" description="Basic residues" evidence="1">
    <location>
        <begin position="9"/>
        <end position="27"/>
    </location>
</feature>
<accession>A0A2S3GVV9</accession>
<name>A0A2S3GVV9_9POAL</name>
<dbReference type="EMBL" id="CM008047">
    <property type="protein sequence ID" value="PAN09674.1"/>
    <property type="molecule type" value="Genomic_DNA"/>
</dbReference>
<dbReference type="Proteomes" id="UP000243499">
    <property type="component" value="Chromosome 2"/>
</dbReference>
<gene>
    <name evidence="2" type="ORF">PAHAL_2G043500</name>
</gene>
<sequence>MQARWSAGTRRRGHPVHRHAARPRRRGVPAPPCSMLIPGVDAGGPWRAPPRSFALLFISKILLKSCFHKRRSGGAPPLRPSLPTHGGMVRASPAGIFISASFPATGYMATAGVAVNSPFPQIHQDSGSPWRHGVFIHASSLEVGPCGGGLFPSSTATSSLALSPCPR</sequence>
<feature type="region of interest" description="Disordered" evidence="1">
    <location>
        <begin position="1"/>
        <end position="30"/>
    </location>
</feature>
<proteinExistence type="predicted"/>
<protein>
    <submittedName>
        <fullName evidence="2">Uncharacterized protein</fullName>
    </submittedName>
</protein>